<proteinExistence type="predicted"/>
<protein>
    <submittedName>
        <fullName evidence="1">Uncharacterized protein</fullName>
    </submittedName>
</protein>
<accession>A0A9P4UDN7</accession>
<dbReference type="EMBL" id="MU001499">
    <property type="protein sequence ID" value="KAF2445583.1"/>
    <property type="molecule type" value="Genomic_DNA"/>
</dbReference>
<name>A0A9P4UDN7_9PLEO</name>
<keyword evidence="2" id="KW-1185">Reference proteome</keyword>
<evidence type="ECO:0000313" key="1">
    <source>
        <dbReference type="EMBL" id="KAF2445583.1"/>
    </source>
</evidence>
<reference evidence="1" key="1">
    <citation type="journal article" date="2020" name="Stud. Mycol.">
        <title>101 Dothideomycetes genomes: a test case for predicting lifestyles and emergence of pathogens.</title>
        <authorList>
            <person name="Haridas S."/>
            <person name="Albert R."/>
            <person name="Binder M."/>
            <person name="Bloem J."/>
            <person name="Labutti K."/>
            <person name="Salamov A."/>
            <person name="Andreopoulos B."/>
            <person name="Baker S."/>
            <person name="Barry K."/>
            <person name="Bills G."/>
            <person name="Bluhm B."/>
            <person name="Cannon C."/>
            <person name="Castanera R."/>
            <person name="Culley D."/>
            <person name="Daum C."/>
            <person name="Ezra D."/>
            <person name="Gonzalez J."/>
            <person name="Henrissat B."/>
            <person name="Kuo A."/>
            <person name="Liang C."/>
            <person name="Lipzen A."/>
            <person name="Lutzoni F."/>
            <person name="Magnuson J."/>
            <person name="Mondo S."/>
            <person name="Nolan M."/>
            <person name="Ohm R."/>
            <person name="Pangilinan J."/>
            <person name="Park H.-J."/>
            <person name="Ramirez L."/>
            <person name="Alfaro M."/>
            <person name="Sun H."/>
            <person name="Tritt A."/>
            <person name="Yoshinaga Y."/>
            <person name="Zwiers L.-H."/>
            <person name="Turgeon B."/>
            <person name="Goodwin S."/>
            <person name="Spatafora J."/>
            <person name="Crous P."/>
            <person name="Grigoriev I."/>
        </authorList>
    </citation>
    <scope>NUCLEOTIDE SEQUENCE</scope>
    <source>
        <strain evidence="1">CBS 690.94</strain>
    </source>
</reference>
<evidence type="ECO:0000313" key="2">
    <source>
        <dbReference type="Proteomes" id="UP000799764"/>
    </source>
</evidence>
<organism evidence="1 2">
    <name type="scientific">Karstenula rhodostoma CBS 690.94</name>
    <dbReference type="NCBI Taxonomy" id="1392251"/>
    <lineage>
        <taxon>Eukaryota</taxon>
        <taxon>Fungi</taxon>
        <taxon>Dikarya</taxon>
        <taxon>Ascomycota</taxon>
        <taxon>Pezizomycotina</taxon>
        <taxon>Dothideomycetes</taxon>
        <taxon>Pleosporomycetidae</taxon>
        <taxon>Pleosporales</taxon>
        <taxon>Massarineae</taxon>
        <taxon>Didymosphaeriaceae</taxon>
        <taxon>Karstenula</taxon>
    </lineage>
</organism>
<comment type="caution">
    <text evidence="1">The sequence shown here is derived from an EMBL/GenBank/DDBJ whole genome shotgun (WGS) entry which is preliminary data.</text>
</comment>
<gene>
    <name evidence="1" type="ORF">P171DRAFT_268493</name>
</gene>
<dbReference type="AlphaFoldDB" id="A0A9P4UDN7"/>
<sequence length="124" mass="13699">MTCRARTPTARVLPSRPLLPIIVCCAQCATACALAQRFLIAENGCSYSPHVLPTEPSRVSVRRDPQRRMRGKLDSNLQIHTMSFFFGIRHGNLSSRGSSAQCLLLLLCVQDDGARTWSTRPKSA</sequence>
<dbReference type="Proteomes" id="UP000799764">
    <property type="component" value="Unassembled WGS sequence"/>
</dbReference>